<evidence type="ECO:0000313" key="9">
    <source>
        <dbReference type="EMBL" id="TGB09645.1"/>
    </source>
</evidence>
<dbReference type="Pfam" id="PF01435">
    <property type="entry name" value="Peptidase_M48"/>
    <property type="match status" value="1"/>
</dbReference>
<dbReference type="Proteomes" id="UP000297948">
    <property type="component" value="Unassembled WGS sequence"/>
</dbReference>
<name>A0A4Z0HA83_9ACTN</name>
<feature type="transmembrane region" description="Helical" evidence="7">
    <location>
        <begin position="281"/>
        <end position="298"/>
    </location>
</feature>
<dbReference type="GO" id="GO:0004222">
    <property type="term" value="F:metalloendopeptidase activity"/>
    <property type="evidence" value="ECO:0007669"/>
    <property type="project" value="InterPro"/>
</dbReference>
<feature type="transmembrane region" description="Helical" evidence="7">
    <location>
        <begin position="30"/>
        <end position="55"/>
    </location>
</feature>
<feature type="transmembrane region" description="Helical" evidence="7">
    <location>
        <begin position="85"/>
        <end position="105"/>
    </location>
</feature>
<keyword evidence="7" id="KW-0472">Membrane</keyword>
<keyword evidence="3 6" id="KW-0378">Hydrolase</keyword>
<keyword evidence="7" id="KW-0812">Transmembrane</keyword>
<sequence length="318" mass="32697">MIYAIWAPLLVPFLAVPVARRLAPLLAPRAAAWLLAVSGAVLAGCTTAALGLLALEGALRLRPVASLGRLRLPLLADGVAASPPVAALALALLAATAVAACRLLLRLLREWVAARRHAPAGGGGDLSVIDDGHPDAFALPGRPGRIVVTAGMLRALDPAEREALFAHERAHLAGRHHLFLALADLVAVCHPVLRGLRAPLGYALERWADEAAARAVGDRTLTARAIARAALATRAAEGSGSAHRRPRFAVAATTGPVPRRVAALLGTGEPARPRSRALRRVAAAAIAGCLVFSVGAALDAATDLHGSIEVAQAAPEHP</sequence>
<protein>
    <submittedName>
        <fullName evidence="9">M56 family peptidase</fullName>
    </submittedName>
</protein>
<dbReference type="GO" id="GO:0046872">
    <property type="term" value="F:metal ion binding"/>
    <property type="evidence" value="ECO:0007669"/>
    <property type="project" value="UniProtKB-KW"/>
</dbReference>
<gene>
    <name evidence="9" type="ORF">E4099_13435</name>
</gene>
<dbReference type="PANTHER" id="PTHR34978:SF3">
    <property type="entry name" value="SLR0241 PROTEIN"/>
    <property type="match status" value="1"/>
</dbReference>
<feature type="domain" description="Peptidase M48" evidence="8">
    <location>
        <begin position="125"/>
        <end position="183"/>
    </location>
</feature>
<evidence type="ECO:0000256" key="3">
    <source>
        <dbReference type="ARBA" id="ARBA00022801"/>
    </source>
</evidence>
<keyword evidence="5 6" id="KW-0482">Metalloprotease</keyword>
<dbReference type="AlphaFoldDB" id="A0A4Z0HA83"/>
<organism evidence="9 10">
    <name type="scientific">Streptomyces palmae</name>
    <dbReference type="NCBI Taxonomy" id="1701085"/>
    <lineage>
        <taxon>Bacteria</taxon>
        <taxon>Bacillati</taxon>
        <taxon>Actinomycetota</taxon>
        <taxon>Actinomycetes</taxon>
        <taxon>Kitasatosporales</taxon>
        <taxon>Streptomycetaceae</taxon>
        <taxon>Streptomyces</taxon>
    </lineage>
</organism>
<proteinExistence type="inferred from homology"/>
<evidence type="ECO:0000313" key="10">
    <source>
        <dbReference type="Proteomes" id="UP000297948"/>
    </source>
</evidence>
<evidence type="ECO:0000256" key="2">
    <source>
        <dbReference type="ARBA" id="ARBA00022723"/>
    </source>
</evidence>
<comment type="similarity">
    <text evidence="6">Belongs to the peptidase M48 family.</text>
</comment>
<dbReference type="PANTHER" id="PTHR34978">
    <property type="entry name" value="POSSIBLE SENSOR-TRANSDUCER PROTEIN BLAR"/>
    <property type="match status" value="1"/>
</dbReference>
<dbReference type="OrthoDB" id="9785340at2"/>
<keyword evidence="1 6" id="KW-0645">Protease</keyword>
<comment type="caution">
    <text evidence="9">The sequence shown here is derived from an EMBL/GenBank/DDBJ whole genome shotgun (WGS) entry which is preliminary data.</text>
</comment>
<comment type="cofactor">
    <cofactor evidence="6">
        <name>Zn(2+)</name>
        <dbReference type="ChEBI" id="CHEBI:29105"/>
    </cofactor>
    <text evidence="6">Binds 1 zinc ion per subunit.</text>
</comment>
<evidence type="ECO:0000256" key="5">
    <source>
        <dbReference type="ARBA" id="ARBA00023049"/>
    </source>
</evidence>
<dbReference type="EMBL" id="SRID01000101">
    <property type="protein sequence ID" value="TGB09645.1"/>
    <property type="molecule type" value="Genomic_DNA"/>
</dbReference>
<evidence type="ECO:0000256" key="1">
    <source>
        <dbReference type="ARBA" id="ARBA00022670"/>
    </source>
</evidence>
<dbReference type="RefSeq" id="WP_135339260.1">
    <property type="nucleotide sequence ID" value="NZ_JBHLTX010000017.1"/>
</dbReference>
<keyword evidence="2" id="KW-0479">Metal-binding</keyword>
<reference evidence="9 10" key="1">
    <citation type="submission" date="2019-03" db="EMBL/GenBank/DDBJ databases">
        <authorList>
            <person name="Gonzalez-Pimentel J.L."/>
        </authorList>
    </citation>
    <scope>NUCLEOTIDE SEQUENCE [LARGE SCALE GENOMIC DNA]</scope>
    <source>
        <strain evidence="9 10">JCM 31289</strain>
    </source>
</reference>
<evidence type="ECO:0000256" key="4">
    <source>
        <dbReference type="ARBA" id="ARBA00022833"/>
    </source>
</evidence>
<keyword evidence="7" id="KW-1133">Transmembrane helix</keyword>
<dbReference type="InterPro" id="IPR001915">
    <property type="entry name" value="Peptidase_M48"/>
</dbReference>
<keyword evidence="10" id="KW-1185">Reference proteome</keyword>
<dbReference type="Gene3D" id="3.30.2010.10">
    <property type="entry name" value="Metalloproteases ('zincins'), catalytic domain"/>
    <property type="match status" value="1"/>
</dbReference>
<evidence type="ECO:0000256" key="7">
    <source>
        <dbReference type="SAM" id="Phobius"/>
    </source>
</evidence>
<accession>A0A4Z0HA83</accession>
<feature type="transmembrane region" description="Helical" evidence="7">
    <location>
        <begin position="6"/>
        <end position="23"/>
    </location>
</feature>
<evidence type="ECO:0000259" key="8">
    <source>
        <dbReference type="Pfam" id="PF01435"/>
    </source>
</evidence>
<keyword evidence="4 6" id="KW-0862">Zinc</keyword>
<dbReference type="GO" id="GO:0006508">
    <property type="term" value="P:proteolysis"/>
    <property type="evidence" value="ECO:0007669"/>
    <property type="project" value="UniProtKB-KW"/>
</dbReference>
<evidence type="ECO:0000256" key="6">
    <source>
        <dbReference type="RuleBase" id="RU003983"/>
    </source>
</evidence>
<dbReference type="InterPro" id="IPR052173">
    <property type="entry name" value="Beta-lactam_resp_regulator"/>
</dbReference>
<dbReference type="CDD" id="cd07326">
    <property type="entry name" value="M56_BlaR1_MecR1_like"/>
    <property type="match status" value="1"/>
</dbReference>